<dbReference type="Proteomes" id="UP000070700">
    <property type="component" value="Unassembled WGS sequence"/>
</dbReference>
<dbReference type="InParanoid" id="A0A194XU42"/>
<evidence type="ECO:0000313" key="2">
    <source>
        <dbReference type="Proteomes" id="UP000070700"/>
    </source>
</evidence>
<evidence type="ECO:0000313" key="1">
    <source>
        <dbReference type="EMBL" id="KUJ23728.1"/>
    </source>
</evidence>
<dbReference type="GeneID" id="28828808"/>
<dbReference type="OrthoDB" id="3544503at2759"/>
<keyword evidence="2" id="KW-1185">Reference proteome</keyword>
<dbReference type="EMBL" id="KQ947404">
    <property type="protein sequence ID" value="KUJ23728.1"/>
    <property type="molecule type" value="Genomic_DNA"/>
</dbReference>
<accession>A0A194XU42</accession>
<name>A0A194XU42_MOLSC</name>
<dbReference type="RefSeq" id="XP_018078083.1">
    <property type="nucleotide sequence ID" value="XM_018219082.1"/>
</dbReference>
<dbReference type="AlphaFoldDB" id="A0A194XU42"/>
<proteinExistence type="predicted"/>
<protein>
    <submittedName>
        <fullName evidence="1">Uncharacterized protein</fullName>
    </submittedName>
</protein>
<gene>
    <name evidence="1" type="ORF">LY89DRAFT_726791</name>
</gene>
<organism evidence="1 2">
    <name type="scientific">Mollisia scopiformis</name>
    <name type="common">Conifer needle endophyte fungus</name>
    <name type="synonym">Phialocephala scopiformis</name>
    <dbReference type="NCBI Taxonomy" id="149040"/>
    <lineage>
        <taxon>Eukaryota</taxon>
        <taxon>Fungi</taxon>
        <taxon>Dikarya</taxon>
        <taxon>Ascomycota</taxon>
        <taxon>Pezizomycotina</taxon>
        <taxon>Leotiomycetes</taxon>
        <taxon>Helotiales</taxon>
        <taxon>Mollisiaceae</taxon>
        <taxon>Mollisia</taxon>
    </lineage>
</organism>
<reference evidence="1 2" key="1">
    <citation type="submission" date="2015-10" db="EMBL/GenBank/DDBJ databases">
        <title>Full genome of DAOMC 229536 Phialocephala scopiformis, a fungal endophyte of spruce producing the potent anti-insectan compound rugulosin.</title>
        <authorList>
            <consortium name="DOE Joint Genome Institute"/>
            <person name="Walker A.K."/>
            <person name="Frasz S.L."/>
            <person name="Seifert K.A."/>
            <person name="Miller J.D."/>
            <person name="Mondo S.J."/>
            <person name="Labutti K."/>
            <person name="Lipzen A."/>
            <person name="Dockter R."/>
            <person name="Kennedy M."/>
            <person name="Grigoriev I.V."/>
            <person name="Spatafora J.W."/>
        </authorList>
    </citation>
    <scope>NUCLEOTIDE SEQUENCE [LARGE SCALE GENOMIC DNA]</scope>
    <source>
        <strain evidence="1 2">CBS 120377</strain>
    </source>
</reference>
<dbReference type="KEGG" id="psco:LY89DRAFT_726791"/>
<sequence>MQSRSKRLSSALEAWAGPITRSKRSTKNVKSDHPAAGNLSPEELTAVPAKSFPKFRELPLELRIIIFEFAISPDTFIEAIFLHGEHRFHVSSPNAPSIPPTHQKYSTSALLPIYLEPSTNLAMKRPLKLPPTKPIYIHIKDVLYIPEIHALDVTAFLRREENQAIENLAIQASSALRLGGDIDDSDSFSYSIRAFREGELVRGLKNLKKLYIVEGPDLGRERRLVRDPAYKWRFSWSRVKEGAEMGNTYAGIFKRNYKHEWNTGVADSIAQAIDTESNMMKQQGKSWNPPELIFRELKRTLVEA</sequence>